<proteinExistence type="predicted"/>
<accession>A0A515CW78</accession>
<protein>
    <submittedName>
        <fullName evidence="1">Uncharacterized protein</fullName>
    </submittedName>
</protein>
<evidence type="ECO:0000313" key="1">
    <source>
        <dbReference type="EMBL" id="QDL32422.1"/>
    </source>
</evidence>
<dbReference type="AlphaFoldDB" id="A0A515CW78"/>
<organism evidence="1 2">
    <name type="scientific">Serratia liquefaciens</name>
    <dbReference type="NCBI Taxonomy" id="614"/>
    <lineage>
        <taxon>Bacteria</taxon>
        <taxon>Pseudomonadati</taxon>
        <taxon>Pseudomonadota</taxon>
        <taxon>Gammaproteobacteria</taxon>
        <taxon>Enterobacterales</taxon>
        <taxon>Yersiniaceae</taxon>
        <taxon>Serratia</taxon>
    </lineage>
</organism>
<dbReference type="Proteomes" id="UP000317572">
    <property type="component" value="Chromosome"/>
</dbReference>
<reference evidence="1 2" key="1">
    <citation type="submission" date="2018-11" db="EMBL/GenBank/DDBJ databases">
        <title>The first complete genome of Serratia liquefaciens isolated from metalophyte plant revel distinctness adaptive mechanisms in an extreme habitat.</title>
        <authorList>
            <person name="Caneschi W.L."/>
            <person name="Sanchez A.B."/>
            <person name="Felestrino E.B."/>
            <person name="Assis R.A.B."/>
            <person name="Lemes C.G.C."/>
            <person name="Cordeiro I.F."/>
            <person name="Fonseca N.P."/>
            <person name="Villa M."/>
            <person name="Vieira I.T."/>
            <person name="Moraes L.A."/>
            <person name="Kamino L.H.Y."/>
            <person name="do Carmo F."/>
            <person name="Garcia C.M."/>
            <person name="Almeida N.F."/>
            <person name="Silva R.S."/>
            <person name="Ferro J.A."/>
            <person name="Ferro M.I.T."/>
            <person name="Varani A.M."/>
            <person name="Ferreira R.M."/>
            <person name="dos Santos V.L."/>
            <person name="Silva U.C."/>
            <person name="Setubal J.C."/>
            <person name="Moreira L.M."/>
        </authorList>
    </citation>
    <scope>NUCLEOTIDE SEQUENCE [LARGE SCALE GENOMIC DNA]</scope>
    <source>
        <strain evidence="1 2">FG3</strain>
    </source>
</reference>
<evidence type="ECO:0000313" key="2">
    <source>
        <dbReference type="Proteomes" id="UP000317572"/>
    </source>
</evidence>
<sequence>MHPVADTGSIQKNLLRSTARELLNEFESPTNKFTFRQLLDKHAVKIAPYWPKHPPAWLRLNCEVHRVREGK</sequence>
<dbReference type="EMBL" id="CP033893">
    <property type="protein sequence ID" value="QDL32422.1"/>
    <property type="molecule type" value="Genomic_DNA"/>
</dbReference>
<name>A0A515CW78_SERLI</name>
<gene>
    <name evidence="1" type="ORF">EGO53_11740</name>
</gene>